<feature type="chain" id="PRO_5040858478" description="lysozyme" evidence="13">
    <location>
        <begin position="38"/>
        <end position="453"/>
    </location>
</feature>
<keyword evidence="6" id="KW-0929">Antimicrobial</keyword>
<keyword evidence="10" id="KW-0326">Glycosidase</keyword>
<keyword evidence="7" id="KW-0081">Bacteriolytic enzyme</keyword>
<dbReference type="PROSITE" id="PS51904">
    <property type="entry name" value="GLYCOSYL_HYDROL_F25_2"/>
    <property type="match status" value="1"/>
</dbReference>
<dbReference type="GO" id="GO:0003796">
    <property type="term" value="F:lysozyme activity"/>
    <property type="evidence" value="ECO:0007669"/>
    <property type="project" value="UniProtKB-EC"/>
</dbReference>
<dbReference type="SUPFAM" id="SSF51445">
    <property type="entry name" value="(Trans)glycosidases"/>
    <property type="match status" value="1"/>
</dbReference>
<dbReference type="SMART" id="SM00641">
    <property type="entry name" value="Glyco_25"/>
    <property type="match status" value="1"/>
</dbReference>
<feature type="signal peptide" evidence="13">
    <location>
        <begin position="1"/>
        <end position="37"/>
    </location>
</feature>
<feature type="compositionally biased region" description="Low complexity" evidence="12">
    <location>
        <begin position="32"/>
        <end position="49"/>
    </location>
</feature>
<evidence type="ECO:0000256" key="4">
    <source>
        <dbReference type="ARBA" id="ARBA00012732"/>
    </source>
</evidence>
<dbReference type="GO" id="GO:0042742">
    <property type="term" value="P:defense response to bacterium"/>
    <property type="evidence" value="ECO:0007669"/>
    <property type="project" value="UniProtKB-KW"/>
</dbReference>
<name>A0A9W6QD10_9ACTN</name>
<keyword evidence="5" id="KW-0964">Secreted</keyword>
<dbReference type="InterPro" id="IPR036366">
    <property type="entry name" value="PGBDSf"/>
</dbReference>
<dbReference type="FunFam" id="3.20.20.80:FF:000060">
    <property type="entry name" value="Lysozyme M1"/>
    <property type="match status" value="1"/>
</dbReference>
<evidence type="ECO:0000256" key="6">
    <source>
        <dbReference type="ARBA" id="ARBA00022529"/>
    </source>
</evidence>
<protein>
    <recommendedName>
        <fullName evidence="4">lysozyme</fullName>
        <ecNumber evidence="4">3.2.1.17</ecNumber>
    </recommendedName>
</protein>
<evidence type="ECO:0000256" key="12">
    <source>
        <dbReference type="SAM" id="MobiDB-lite"/>
    </source>
</evidence>
<evidence type="ECO:0000256" key="9">
    <source>
        <dbReference type="ARBA" id="ARBA00023157"/>
    </source>
</evidence>
<evidence type="ECO:0000256" key="5">
    <source>
        <dbReference type="ARBA" id="ARBA00022525"/>
    </source>
</evidence>
<evidence type="ECO:0000256" key="8">
    <source>
        <dbReference type="ARBA" id="ARBA00022801"/>
    </source>
</evidence>
<reference evidence="15" key="1">
    <citation type="submission" date="2023-02" db="EMBL/GenBank/DDBJ databases">
        <title>Kitasatospora phosalacinea NBRC 14627.</title>
        <authorList>
            <person name="Ichikawa N."/>
            <person name="Sato H."/>
            <person name="Tonouchi N."/>
        </authorList>
    </citation>
    <scope>NUCLEOTIDE SEQUENCE</scope>
    <source>
        <strain evidence="15">NBRC 14627</strain>
    </source>
</reference>
<dbReference type="EC" id="3.2.1.17" evidence="4"/>
<dbReference type="RefSeq" id="WP_285739524.1">
    <property type="nucleotide sequence ID" value="NZ_BSSA01000029.1"/>
</dbReference>
<dbReference type="Proteomes" id="UP001165041">
    <property type="component" value="Unassembled WGS sequence"/>
</dbReference>
<dbReference type="InterPro" id="IPR018077">
    <property type="entry name" value="Glyco_hydro_fam25_subgr"/>
</dbReference>
<evidence type="ECO:0000256" key="10">
    <source>
        <dbReference type="ARBA" id="ARBA00023295"/>
    </source>
</evidence>
<keyword evidence="8" id="KW-0378">Hydrolase</keyword>
<evidence type="ECO:0000256" key="7">
    <source>
        <dbReference type="ARBA" id="ARBA00022638"/>
    </source>
</evidence>
<dbReference type="GO" id="GO:0005576">
    <property type="term" value="C:extracellular region"/>
    <property type="evidence" value="ECO:0007669"/>
    <property type="project" value="UniProtKB-SubCell"/>
</dbReference>
<keyword evidence="13" id="KW-0732">Signal</keyword>
<dbReference type="InterPro" id="IPR036365">
    <property type="entry name" value="PGBD-like_sf"/>
</dbReference>
<evidence type="ECO:0000256" key="13">
    <source>
        <dbReference type="SAM" id="SignalP"/>
    </source>
</evidence>
<dbReference type="InterPro" id="IPR002053">
    <property type="entry name" value="Glyco_hydro_25"/>
</dbReference>
<evidence type="ECO:0000256" key="11">
    <source>
        <dbReference type="ARBA" id="ARBA00055588"/>
    </source>
</evidence>
<evidence type="ECO:0000313" key="16">
    <source>
        <dbReference type="Proteomes" id="UP001165041"/>
    </source>
</evidence>
<dbReference type="PANTHER" id="PTHR34135:SF2">
    <property type="entry name" value="LYSOZYME"/>
    <property type="match status" value="1"/>
</dbReference>
<dbReference type="Pfam" id="PF01183">
    <property type="entry name" value="Glyco_hydro_25"/>
    <property type="match status" value="1"/>
</dbReference>
<comment type="caution">
    <text evidence="15">The sequence shown here is derived from an EMBL/GenBank/DDBJ whole genome shotgun (WGS) entry which is preliminary data.</text>
</comment>
<dbReference type="GO" id="GO:0016052">
    <property type="term" value="P:carbohydrate catabolic process"/>
    <property type="evidence" value="ECO:0007669"/>
    <property type="project" value="TreeGrafter"/>
</dbReference>
<comment type="similarity">
    <text evidence="3">Belongs to the glycosyl hydrolase 25 family.</text>
</comment>
<proteinExistence type="inferred from homology"/>
<dbReference type="Gene3D" id="3.20.20.80">
    <property type="entry name" value="Glycosidases"/>
    <property type="match status" value="1"/>
</dbReference>
<dbReference type="Gene3D" id="1.10.101.10">
    <property type="entry name" value="PGBD-like superfamily/PGBD"/>
    <property type="match status" value="2"/>
</dbReference>
<dbReference type="Pfam" id="PF01471">
    <property type="entry name" value="PG_binding_1"/>
    <property type="match status" value="2"/>
</dbReference>
<gene>
    <name evidence="15" type="ORF">Kpho02_62020</name>
</gene>
<dbReference type="EMBL" id="BSSA01000029">
    <property type="protein sequence ID" value="GLW73904.1"/>
    <property type="molecule type" value="Genomic_DNA"/>
</dbReference>
<evidence type="ECO:0000256" key="2">
    <source>
        <dbReference type="ARBA" id="ARBA00004613"/>
    </source>
</evidence>
<evidence type="ECO:0000256" key="1">
    <source>
        <dbReference type="ARBA" id="ARBA00000632"/>
    </source>
</evidence>
<comment type="catalytic activity">
    <reaction evidence="1">
        <text>Hydrolysis of (1-&gt;4)-beta-linkages between N-acetylmuramic acid and N-acetyl-D-glucosamine residues in a peptidoglycan and between N-acetyl-D-glucosamine residues in chitodextrins.</text>
        <dbReference type="EC" id="3.2.1.17"/>
    </reaction>
</comment>
<evidence type="ECO:0000313" key="15">
    <source>
        <dbReference type="EMBL" id="GLW73904.1"/>
    </source>
</evidence>
<sequence length="453" mass="45428">MPRSAPSFLNHRSAVLAAALLLPLGAAALGAPTPAAAEPPAAAAGAPGPITHPDADHLGSTLPGRPAAGTDARPSTPDSVRTRPVQPSGTLAAPPAAALPAGARPLGLDVAAYEPNVDWAATAAAGASFAYVKATEGTSYTSPTFSSQYDGSAAAGLLRGAYHFALPDRSGGKAQADFLVDHGGGWSADGTTLPPLLDIEYNPYGATCFGLSTSAMTAWILDFGNEVKARTGRYPSLYTTTDWWRTCTGNSAAAAAYPLFVANYTGSAAPTPNGWTGQHIWQYADAGVFPGDQDVFNGTPAELRAFALGTGTTTPPAPAAPAWPLTQQGDSGTRVTVLQHLLNAHGASLTVDGQFGPGTRSAVASYQSAAGLGADGAVGSATWQSLTGTLLQGASGSAVKAAQVGLNAHGASLAVDGQFGPGTRSAAQTYQTAQGLPADGGVLKPTWLALVAS</sequence>
<accession>A0A9W6QD10</accession>
<comment type="subcellular location">
    <subcellularLocation>
        <location evidence="2">Secreted</location>
    </subcellularLocation>
</comment>
<dbReference type="SUPFAM" id="SSF47090">
    <property type="entry name" value="PGBD-like"/>
    <property type="match status" value="2"/>
</dbReference>
<evidence type="ECO:0000256" key="3">
    <source>
        <dbReference type="ARBA" id="ARBA00010646"/>
    </source>
</evidence>
<feature type="domain" description="Peptidoglycan binding-like" evidence="14">
    <location>
        <begin position="331"/>
        <end position="386"/>
    </location>
</feature>
<organism evidence="15 16">
    <name type="scientific">Kitasatospora phosalacinea</name>
    <dbReference type="NCBI Taxonomy" id="2065"/>
    <lineage>
        <taxon>Bacteria</taxon>
        <taxon>Bacillati</taxon>
        <taxon>Actinomycetota</taxon>
        <taxon>Actinomycetes</taxon>
        <taxon>Kitasatosporales</taxon>
        <taxon>Streptomycetaceae</taxon>
        <taxon>Kitasatospora</taxon>
    </lineage>
</organism>
<dbReference type="AlphaFoldDB" id="A0A9W6QD10"/>
<feature type="domain" description="Peptidoglycan binding-like" evidence="14">
    <location>
        <begin position="395"/>
        <end position="442"/>
    </location>
</feature>
<keyword evidence="9" id="KW-1015">Disulfide bond</keyword>
<dbReference type="InterPro" id="IPR002477">
    <property type="entry name" value="Peptidoglycan-bd-like"/>
</dbReference>
<dbReference type="GO" id="GO:0031640">
    <property type="term" value="P:killing of cells of another organism"/>
    <property type="evidence" value="ECO:0007669"/>
    <property type="project" value="UniProtKB-KW"/>
</dbReference>
<feature type="region of interest" description="Disordered" evidence="12">
    <location>
        <begin position="32"/>
        <end position="97"/>
    </location>
</feature>
<comment type="function">
    <text evidence="11">This enzyme has both lysozyme (acetylmuramidase) and diacetylmuramidase activities.</text>
</comment>
<dbReference type="GO" id="GO:0009253">
    <property type="term" value="P:peptidoglycan catabolic process"/>
    <property type="evidence" value="ECO:0007669"/>
    <property type="project" value="InterPro"/>
</dbReference>
<evidence type="ECO:0000259" key="14">
    <source>
        <dbReference type="Pfam" id="PF01471"/>
    </source>
</evidence>
<dbReference type="InterPro" id="IPR017853">
    <property type="entry name" value="GH"/>
</dbReference>
<dbReference type="GO" id="GO:0016998">
    <property type="term" value="P:cell wall macromolecule catabolic process"/>
    <property type="evidence" value="ECO:0007669"/>
    <property type="project" value="InterPro"/>
</dbReference>
<dbReference type="PANTHER" id="PTHR34135">
    <property type="entry name" value="LYSOZYME"/>
    <property type="match status" value="1"/>
</dbReference>